<dbReference type="Pfam" id="PF26200">
    <property type="entry name" value="Rcat_RNF216"/>
    <property type="match status" value="1"/>
</dbReference>
<evidence type="ECO:0000256" key="1">
    <source>
        <dbReference type="ARBA" id="ARBA00022679"/>
    </source>
</evidence>
<keyword evidence="1" id="KW-0808">Transferase</keyword>
<dbReference type="CDD" id="cd20336">
    <property type="entry name" value="Rcat_RBR"/>
    <property type="match status" value="1"/>
</dbReference>
<keyword evidence="4" id="KW-0863">Zinc-finger</keyword>
<feature type="coiled-coil region" evidence="7">
    <location>
        <begin position="373"/>
        <end position="419"/>
    </location>
</feature>
<evidence type="ECO:0000256" key="5">
    <source>
        <dbReference type="ARBA" id="ARBA00022786"/>
    </source>
</evidence>
<dbReference type="InterPro" id="IPR044066">
    <property type="entry name" value="TRIAD_supradom"/>
</dbReference>
<dbReference type="SUPFAM" id="SSF57850">
    <property type="entry name" value="RING/U-box"/>
    <property type="match status" value="1"/>
</dbReference>
<evidence type="ECO:0000259" key="8">
    <source>
        <dbReference type="PROSITE" id="PS51873"/>
    </source>
</evidence>
<evidence type="ECO:0000256" key="3">
    <source>
        <dbReference type="ARBA" id="ARBA00022737"/>
    </source>
</evidence>
<dbReference type="PROSITE" id="PS51873">
    <property type="entry name" value="TRIAD"/>
    <property type="match status" value="1"/>
</dbReference>
<organism evidence="9">
    <name type="scientific">viral metagenome</name>
    <dbReference type="NCBI Taxonomy" id="1070528"/>
    <lineage>
        <taxon>unclassified sequences</taxon>
        <taxon>metagenomes</taxon>
        <taxon>organismal metagenomes</taxon>
    </lineage>
</organism>
<evidence type="ECO:0000313" key="9">
    <source>
        <dbReference type="EMBL" id="QHU01972.1"/>
    </source>
</evidence>
<reference evidence="9" key="1">
    <citation type="journal article" date="2020" name="Nature">
        <title>Giant virus diversity and host interactions through global metagenomics.</title>
        <authorList>
            <person name="Schulz F."/>
            <person name="Roux S."/>
            <person name="Paez-Espino D."/>
            <person name="Jungbluth S."/>
            <person name="Walsh D.A."/>
            <person name="Denef V.J."/>
            <person name="McMahon K.D."/>
            <person name="Konstantinidis K.T."/>
            <person name="Eloe-Fadrosh E.A."/>
            <person name="Kyrpides N.C."/>
            <person name="Woyke T."/>
        </authorList>
    </citation>
    <scope>NUCLEOTIDE SEQUENCE</scope>
    <source>
        <strain evidence="9">GVMAG-M-3300025880-56</strain>
    </source>
</reference>
<protein>
    <recommendedName>
        <fullName evidence="8">RING-type domain-containing protein</fullName>
    </recommendedName>
</protein>
<sequence>MTDYLCLLVDVVDETEFKGDFYSHLNKTIPNFIRVSSLTGGFKKIMVTAYNDYGVPGDKTVIRSTNWCEPNDQALIDFGKNLRPHNGWGVKKAVKTGLWFILNNLPTSLDETNDKIHVLHLTDGGHPHYGKVLDRGGNYELEELGKQNFDWIHIASEFSKKPIIYNVYCNTKCGSNSYLAYTPVQPKGVARYEYNPHSYLLAGSARYEYNPHSYLPVQYTRNEYGLYSYLADLTGGFCCLTSSSNLDLDSIFNGWFGSDVPIKTRVIPKACFVDIHSNEWNGSIKTFQKDPFMTEIQIANCILEERPLIITQPNFKLLLDNITKRLKNDDKYKNMVFELFKDIIENDMLSLTANKLFGRIWRQICTMRYDDNREELLKLMNIEKKKLNESQKTKFEGWIRESYNMIEEIDQELNELFERKLEPGYIEFIRDNEDNEDNPEPADTFNMLKDLSKKGQLEFKNMFVRMTINQNKNWSVDIKNSIPISISSDRIFSLLMHIVSPGTKISGRRYQAILAMLSLDTILDKYAKDFLNKFKGKWLCWDLDDNGNPVFPENYQSTFLYLCKDNKDFFTDLEYAKILRLTKLSLCHKIPNMNISIAYNDFTSIDGTRPDHHIVCSVCNISRPISLILPKQIGFLKKFLYGDSDKFKCGYCVYNILPKIVQTPDQTYMIRCSKCEAFYSRDRGRKILGKSQCHECLKNGTPSNIKCVKCGYKFVTYNDIPLSTCKPCQLGDKPLIINQSEEIVNLGQLFSENDKESTINGLVGFTWKKENQPLYQMDIDLSECQNITPQIVKNEDFFWDNKRVINMSDIVDKIITSIDTHDIEYMSCALCCETKSELSRACGRKNCKSMICNDCGNQWYGENKLGFIVNVRKCKCMFCDRLPSHHVIKKWWTKDAESLKGRTPEMDSTKYYAWCVSCKGIKVCGERECGDGEIPSFDNFKCELCISVKLENYKHCPSCNAPTYKYAGCNHMICICGIIWCYECGNQFESSEIYFHMYSVHGRIYDYDEPWLTSSDDDMPDLE</sequence>
<feature type="domain" description="RING-type" evidence="8">
    <location>
        <begin position="824"/>
        <end position="1007"/>
    </location>
</feature>
<accession>A0A6C0J8J9</accession>
<keyword evidence="7" id="KW-0175">Coiled coil</keyword>
<name>A0A6C0J8J9_9ZZZZ</name>
<keyword evidence="6" id="KW-0862">Zinc</keyword>
<evidence type="ECO:0000256" key="4">
    <source>
        <dbReference type="ARBA" id="ARBA00022771"/>
    </source>
</evidence>
<dbReference type="GO" id="GO:0016740">
    <property type="term" value="F:transferase activity"/>
    <property type="evidence" value="ECO:0007669"/>
    <property type="project" value="UniProtKB-KW"/>
</dbReference>
<dbReference type="Gene3D" id="1.20.120.1750">
    <property type="match status" value="1"/>
</dbReference>
<evidence type="ECO:0000256" key="2">
    <source>
        <dbReference type="ARBA" id="ARBA00022723"/>
    </source>
</evidence>
<keyword evidence="2" id="KW-0479">Metal-binding</keyword>
<dbReference type="EMBL" id="MN740351">
    <property type="protein sequence ID" value="QHU01972.1"/>
    <property type="molecule type" value="Genomic_DNA"/>
</dbReference>
<keyword evidence="3" id="KW-0677">Repeat</keyword>
<evidence type="ECO:0000256" key="6">
    <source>
        <dbReference type="ARBA" id="ARBA00022833"/>
    </source>
</evidence>
<evidence type="ECO:0000256" key="7">
    <source>
        <dbReference type="SAM" id="Coils"/>
    </source>
</evidence>
<dbReference type="GO" id="GO:0008270">
    <property type="term" value="F:zinc ion binding"/>
    <property type="evidence" value="ECO:0007669"/>
    <property type="project" value="UniProtKB-KW"/>
</dbReference>
<proteinExistence type="predicted"/>
<keyword evidence="5" id="KW-0833">Ubl conjugation pathway</keyword>
<dbReference type="AlphaFoldDB" id="A0A6C0J8J9"/>